<sequence length="209" mass="22203">MTNTPDLPAPLAGNLDVPPSVWAGSHRVEEQLPEGLIAVYTRPQGLILDTTGTALLPAITAGRRCIAFVPTDPTTLLDTTEQRALGQIRLVDPDDLPTAVSAYTDEADLVIATSDAAHSPGWWPAVRGALRTGGHLAVMCATPDSHAGIVTGAAAVGLAFTQHLVTVSGAVLDEAVTTEANLNDRKRRRRAHTRSHRDVYVFANPRRPV</sequence>
<organism evidence="1 2">
    <name type="scientific">Phytomonospora endophytica</name>
    <dbReference type="NCBI Taxonomy" id="714109"/>
    <lineage>
        <taxon>Bacteria</taxon>
        <taxon>Bacillati</taxon>
        <taxon>Actinomycetota</taxon>
        <taxon>Actinomycetes</taxon>
        <taxon>Micromonosporales</taxon>
        <taxon>Micromonosporaceae</taxon>
        <taxon>Phytomonospora</taxon>
    </lineage>
</organism>
<dbReference type="Proteomes" id="UP000548476">
    <property type="component" value="Unassembled WGS sequence"/>
</dbReference>
<dbReference type="EMBL" id="JACHGT010000017">
    <property type="protein sequence ID" value="MBB6038524.1"/>
    <property type="molecule type" value="Genomic_DNA"/>
</dbReference>
<reference evidence="1 2" key="1">
    <citation type="submission" date="2020-08" db="EMBL/GenBank/DDBJ databases">
        <title>Genomic Encyclopedia of Type Strains, Phase IV (KMG-IV): sequencing the most valuable type-strain genomes for metagenomic binning, comparative biology and taxonomic classification.</title>
        <authorList>
            <person name="Goeker M."/>
        </authorList>
    </citation>
    <scope>NUCLEOTIDE SEQUENCE [LARGE SCALE GENOMIC DNA]</scope>
    <source>
        <strain evidence="1 2">YIM 65646</strain>
    </source>
</reference>
<dbReference type="RefSeq" id="WP_184791318.1">
    <property type="nucleotide sequence ID" value="NZ_BONT01000069.1"/>
</dbReference>
<keyword evidence="2" id="KW-1185">Reference proteome</keyword>
<comment type="caution">
    <text evidence="1">The sequence shown here is derived from an EMBL/GenBank/DDBJ whole genome shotgun (WGS) entry which is preliminary data.</text>
</comment>
<name>A0A841FRV0_9ACTN</name>
<dbReference type="AlphaFoldDB" id="A0A841FRV0"/>
<gene>
    <name evidence="1" type="ORF">HNR73_006410</name>
</gene>
<accession>A0A841FRV0</accession>
<evidence type="ECO:0000313" key="2">
    <source>
        <dbReference type="Proteomes" id="UP000548476"/>
    </source>
</evidence>
<proteinExistence type="predicted"/>
<protein>
    <submittedName>
        <fullName evidence="1">Uncharacterized protein</fullName>
    </submittedName>
</protein>
<evidence type="ECO:0000313" key="1">
    <source>
        <dbReference type="EMBL" id="MBB6038524.1"/>
    </source>
</evidence>